<sequence length="138" mass="15235">MTDEENLTSEAPRRPLVYWLRAVDDVLGDELARAFAEGDDADVFGSVRARIHDAVSPEDLATTVASLEAIARAFGWDDDSRPLRTGPRRRDIGHAPRFGHGSGRRHGFGHGRHHSRHHGGGCGEHVHGHRHAETERVS</sequence>
<reference evidence="2 3" key="1">
    <citation type="submission" date="2020-08" db="EMBL/GenBank/DDBJ databases">
        <title>Sequencing the genomes of 1000 actinobacteria strains.</title>
        <authorList>
            <person name="Klenk H.-P."/>
        </authorList>
    </citation>
    <scope>NUCLEOTIDE SEQUENCE [LARGE SCALE GENOMIC DNA]</scope>
    <source>
        <strain evidence="2 3">DSM 12511</strain>
    </source>
</reference>
<evidence type="ECO:0000313" key="3">
    <source>
        <dbReference type="Proteomes" id="UP000537775"/>
    </source>
</evidence>
<dbReference type="EMBL" id="JACHML010000001">
    <property type="protein sequence ID" value="MBB6390424.1"/>
    <property type="molecule type" value="Genomic_DNA"/>
</dbReference>
<name>A0A7X0KTT7_9MICO</name>
<accession>A0A7X0KTT7</accession>
<keyword evidence="3" id="KW-1185">Reference proteome</keyword>
<feature type="compositionally biased region" description="Basic residues" evidence="1">
    <location>
        <begin position="102"/>
        <end position="119"/>
    </location>
</feature>
<dbReference type="AlphaFoldDB" id="A0A7X0KTT7"/>
<dbReference type="RefSeq" id="WP_184749675.1">
    <property type="nucleotide sequence ID" value="NZ_BAAAJR010000003.1"/>
</dbReference>
<protein>
    <submittedName>
        <fullName evidence="2">Uncharacterized protein</fullName>
    </submittedName>
</protein>
<feature type="region of interest" description="Disordered" evidence="1">
    <location>
        <begin position="78"/>
        <end position="138"/>
    </location>
</feature>
<evidence type="ECO:0000313" key="2">
    <source>
        <dbReference type="EMBL" id="MBB6390424.1"/>
    </source>
</evidence>
<proteinExistence type="predicted"/>
<evidence type="ECO:0000256" key="1">
    <source>
        <dbReference type="SAM" id="MobiDB-lite"/>
    </source>
</evidence>
<feature type="compositionally biased region" description="Basic and acidic residues" evidence="1">
    <location>
        <begin position="78"/>
        <end position="94"/>
    </location>
</feature>
<dbReference type="Proteomes" id="UP000537775">
    <property type="component" value="Unassembled WGS sequence"/>
</dbReference>
<comment type="caution">
    <text evidence="2">The sequence shown here is derived from an EMBL/GenBank/DDBJ whole genome shotgun (WGS) entry which is preliminary data.</text>
</comment>
<organism evidence="2 3">
    <name type="scientific">Microbacterium thalassium</name>
    <dbReference type="NCBI Taxonomy" id="362649"/>
    <lineage>
        <taxon>Bacteria</taxon>
        <taxon>Bacillati</taxon>
        <taxon>Actinomycetota</taxon>
        <taxon>Actinomycetes</taxon>
        <taxon>Micrococcales</taxon>
        <taxon>Microbacteriaceae</taxon>
        <taxon>Microbacterium</taxon>
    </lineage>
</organism>
<gene>
    <name evidence="2" type="ORF">HD594_000737</name>
</gene>